<dbReference type="AlphaFoldDB" id="A0A143PFL6"/>
<name>A0A143PFL6_LUTPR</name>
<accession>A0A143PFL6</accession>
<dbReference type="InterPro" id="IPR002035">
    <property type="entry name" value="VWF_A"/>
</dbReference>
<evidence type="ECO:0000313" key="3">
    <source>
        <dbReference type="EMBL" id="AMY07337.1"/>
    </source>
</evidence>
<dbReference type="InterPro" id="IPR036465">
    <property type="entry name" value="vWFA_dom_sf"/>
</dbReference>
<dbReference type="EMBL" id="CP015136">
    <property type="protein sequence ID" value="AMY07337.1"/>
    <property type="molecule type" value="Genomic_DNA"/>
</dbReference>
<dbReference type="InterPro" id="IPR051266">
    <property type="entry name" value="CLCR"/>
</dbReference>
<dbReference type="PROSITE" id="PS50234">
    <property type="entry name" value="VWFA"/>
    <property type="match status" value="1"/>
</dbReference>
<dbReference type="STRING" id="1855912.LuPra_00504"/>
<feature type="domain" description="VWFA" evidence="2">
    <location>
        <begin position="85"/>
        <end position="214"/>
    </location>
</feature>
<dbReference type="Proteomes" id="UP000076079">
    <property type="component" value="Chromosome"/>
</dbReference>
<dbReference type="RefSeq" id="WP_157898654.1">
    <property type="nucleotide sequence ID" value="NZ_CP015136.1"/>
</dbReference>
<feature type="chain" id="PRO_5007511225" evidence="1">
    <location>
        <begin position="27"/>
        <end position="349"/>
    </location>
</feature>
<dbReference type="PATRIC" id="fig|1813736.3.peg.530"/>
<evidence type="ECO:0000256" key="1">
    <source>
        <dbReference type="SAM" id="SignalP"/>
    </source>
</evidence>
<dbReference type="SUPFAM" id="SSF53300">
    <property type="entry name" value="vWA-like"/>
    <property type="match status" value="1"/>
</dbReference>
<dbReference type="PANTHER" id="PTHR10579:SF43">
    <property type="entry name" value="ZINC FINGER (C3HC4-TYPE RING FINGER) FAMILY PROTEIN"/>
    <property type="match status" value="1"/>
</dbReference>
<reference evidence="3 4" key="1">
    <citation type="journal article" date="2016" name="Genome Announc.">
        <title>First Complete Genome Sequence of a Subdivision 6 Acidobacterium Strain.</title>
        <authorList>
            <person name="Huang S."/>
            <person name="Vieira S."/>
            <person name="Bunk B."/>
            <person name="Riedel T."/>
            <person name="Sproer C."/>
            <person name="Overmann J."/>
        </authorList>
    </citation>
    <scope>NUCLEOTIDE SEQUENCE [LARGE SCALE GENOMIC DNA]</scope>
    <source>
        <strain evidence="4">DSM 100886 HEG_-6_39</strain>
    </source>
</reference>
<proteinExistence type="predicted"/>
<keyword evidence="4" id="KW-1185">Reference proteome</keyword>
<gene>
    <name evidence="3" type="ORF">LuPra_00504</name>
</gene>
<organism evidence="3 4">
    <name type="scientific">Luteitalea pratensis</name>
    <dbReference type="NCBI Taxonomy" id="1855912"/>
    <lineage>
        <taxon>Bacteria</taxon>
        <taxon>Pseudomonadati</taxon>
        <taxon>Acidobacteriota</taxon>
        <taxon>Vicinamibacteria</taxon>
        <taxon>Vicinamibacterales</taxon>
        <taxon>Vicinamibacteraceae</taxon>
        <taxon>Luteitalea</taxon>
    </lineage>
</organism>
<dbReference type="PANTHER" id="PTHR10579">
    <property type="entry name" value="CALCIUM-ACTIVATED CHLORIDE CHANNEL REGULATOR"/>
    <property type="match status" value="1"/>
</dbReference>
<reference evidence="4" key="2">
    <citation type="submission" date="2016-04" db="EMBL/GenBank/DDBJ databases">
        <title>First Complete Genome Sequence of a Subdivision 6 Acidobacterium.</title>
        <authorList>
            <person name="Huang S."/>
            <person name="Vieira S."/>
            <person name="Bunk B."/>
            <person name="Riedel T."/>
            <person name="Sproeer C."/>
            <person name="Overmann J."/>
        </authorList>
    </citation>
    <scope>NUCLEOTIDE SEQUENCE [LARGE SCALE GENOMIC DNA]</scope>
    <source>
        <strain evidence="4">DSM 100886 HEG_-6_39</strain>
    </source>
</reference>
<dbReference type="OrthoDB" id="109108at2"/>
<feature type="signal peptide" evidence="1">
    <location>
        <begin position="1"/>
        <end position="26"/>
    </location>
</feature>
<dbReference type="InterPro" id="IPR017802">
    <property type="entry name" value="VWFA-rel_acidobac-type"/>
</dbReference>
<dbReference type="KEGG" id="abac:LuPra_00504"/>
<evidence type="ECO:0000259" key="2">
    <source>
        <dbReference type="PROSITE" id="PS50234"/>
    </source>
</evidence>
<sequence length="349" mass="37854" precursor="true">MNTSAISRFRIALPVLIASLAVGSLAAQQDGFRFRSTTELINVTATVTDGTGRFASRLRKEDFLVREDGQRQQISHFSSERVPVSLGIVLDVSGSMAGEKFRAAQSALDRFLYDLLQPEDEVFILGFSDRSDMVSDWTTDRQQLANALRRLRPRGGTALYDAVAEAVPVAQTGRHKKKAVVVISDGNDTDSSTEAEALQSLIRETEVLVYAIGIDGSGSTGNYGGSGPGTWSGQPRVRLPFPFPVPGSRGGGGWNQPQPRQPGRHAGANDAVNVNVLRAITDDSGGRTEVIRYANDLEPATASIADELSQQYSIGYVPPRSKDGRWHQIEVEVPGGQYHVRARRGYLAQ</sequence>
<keyword evidence="1" id="KW-0732">Signal</keyword>
<dbReference type="Gene3D" id="3.40.50.410">
    <property type="entry name" value="von Willebrand factor, type A domain"/>
    <property type="match status" value="1"/>
</dbReference>
<evidence type="ECO:0000313" key="4">
    <source>
        <dbReference type="Proteomes" id="UP000076079"/>
    </source>
</evidence>
<protein>
    <submittedName>
        <fullName evidence="3">VWFA-related Acidobacterial domain protein</fullName>
    </submittedName>
</protein>
<dbReference type="Pfam" id="PF13519">
    <property type="entry name" value="VWA_2"/>
    <property type="match status" value="1"/>
</dbReference>
<dbReference type="SMART" id="SM00327">
    <property type="entry name" value="VWA"/>
    <property type="match status" value="1"/>
</dbReference>
<dbReference type="NCBIfam" id="TIGR03436">
    <property type="entry name" value="acidobact_VWFA"/>
    <property type="match status" value="1"/>
</dbReference>
<dbReference type="CDD" id="cd00198">
    <property type="entry name" value="vWFA"/>
    <property type="match status" value="1"/>
</dbReference>